<evidence type="ECO:0000313" key="1">
    <source>
        <dbReference type="EMBL" id="HEA87205.1"/>
    </source>
</evidence>
<protein>
    <submittedName>
        <fullName evidence="2">Type I-A CRISPR-associated protein Csa5</fullName>
    </submittedName>
</protein>
<accession>A0A7C3IX16</accession>
<evidence type="ECO:0000313" key="2">
    <source>
        <dbReference type="EMBL" id="HFJ54125.1"/>
    </source>
</evidence>
<dbReference type="NCBIfam" id="TIGR01878">
    <property type="entry name" value="cas_Csa5"/>
    <property type="match status" value="1"/>
</dbReference>
<gene>
    <name evidence="2" type="primary">csa5</name>
    <name evidence="1" type="ORF">ENP94_04250</name>
    <name evidence="2" type="ORF">ENS16_05495</name>
</gene>
<dbReference type="Gene3D" id="1.20.120.1610">
    <property type="match status" value="1"/>
</dbReference>
<sequence length="461" mass="51968">MKTTLYTPATGYPDLEVKIAYGLARVGIEAVGAKQVKIIPAGGYYRLEIDADPERLNSVFRILSRRLLASNYIPFSTPGITSRSAGNLIVRPDESHDLAIYLQPQFAYRHLKAKVCGHGSDRNQTVGNVIGLSAATSFPKRRDGLDVLLQPANSKQQGSPRIPRRPTNPGKICKTCALLALTGTWFATCFFAASESEIMVIPVPRTEVSGLQLERLFSYQHQLRRVYIHQQVPLRVIPLLFFSRVPSSADFLEGFELYIVVLSRQQGYHVDGVLALPVVDYFKFIRWSPYNLAAVELLLNRDTGSAALAELNRLICTGKPADPARFARLYTGATSTDRYTNLLYFQTAEYLLKEVAMINPEIIKNRALGSLARTLRYFIWQKKYGYSDAIRNARKDTRVFEETIARMLREAKLRLEQEERIHLPNEEEVKEVFELADKDFEAVRLALVILAFSFPAGGEDN</sequence>
<comment type="caution">
    <text evidence="2">The sequence shown here is derived from an EMBL/GenBank/DDBJ whole genome shotgun (WGS) entry which is preliminary data.</text>
</comment>
<dbReference type="EMBL" id="DSTU01000007">
    <property type="protein sequence ID" value="HFJ54125.1"/>
    <property type="molecule type" value="Genomic_DNA"/>
</dbReference>
<dbReference type="AlphaFoldDB" id="A0A7C3IX16"/>
<proteinExistence type="predicted"/>
<reference evidence="2" key="1">
    <citation type="journal article" date="2020" name="mSystems">
        <title>Genome- and Community-Level Interaction Insights into Carbon Utilization and Element Cycling Functions of Hydrothermarchaeota in Hydrothermal Sediment.</title>
        <authorList>
            <person name="Zhou Z."/>
            <person name="Liu Y."/>
            <person name="Xu W."/>
            <person name="Pan J."/>
            <person name="Luo Z.H."/>
            <person name="Li M."/>
        </authorList>
    </citation>
    <scope>NUCLEOTIDE SEQUENCE [LARGE SCALE GENOMIC DNA]</scope>
    <source>
        <strain evidence="1">SpSt-265</strain>
        <strain evidence="2">SpSt-465</strain>
    </source>
</reference>
<dbReference type="EMBL" id="DSLG01000004">
    <property type="protein sequence ID" value="HEA87205.1"/>
    <property type="molecule type" value="Genomic_DNA"/>
</dbReference>
<organism evidence="2">
    <name type="scientific">candidate division WOR-3 bacterium</name>
    <dbReference type="NCBI Taxonomy" id="2052148"/>
    <lineage>
        <taxon>Bacteria</taxon>
        <taxon>Bacteria division WOR-3</taxon>
    </lineage>
</organism>
<dbReference type="InterPro" id="IPR010157">
    <property type="entry name" value="CRISPR-assoc_Cas5"/>
</dbReference>
<name>A0A7C3IX16_UNCW3</name>